<proteinExistence type="predicted"/>
<feature type="compositionally biased region" description="Basic and acidic residues" evidence="1">
    <location>
        <begin position="114"/>
        <end position="125"/>
    </location>
</feature>
<evidence type="ECO:0000313" key="2">
    <source>
        <dbReference type="EMBL" id="KAK1846173.1"/>
    </source>
</evidence>
<comment type="caution">
    <text evidence="2">The sequence shown here is derived from an EMBL/GenBank/DDBJ whole genome shotgun (WGS) entry which is preliminary data.</text>
</comment>
<dbReference type="EMBL" id="JAQOWY010000245">
    <property type="protein sequence ID" value="KAK1846173.1"/>
    <property type="molecule type" value="Genomic_DNA"/>
</dbReference>
<feature type="compositionally biased region" description="Polar residues" evidence="1">
    <location>
        <begin position="87"/>
        <end position="96"/>
    </location>
</feature>
<dbReference type="AlphaFoldDB" id="A0AAD9ADI7"/>
<keyword evidence="3" id="KW-1185">Reference proteome</keyword>
<name>A0AAD9ADI7_9PEZI</name>
<feature type="region of interest" description="Disordered" evidence="1">
    <location>
        <begin position="87"/>
        <end position="136"/>
    </location>
</feature>
<protein>
    <submittedName>
        <fullName evidence="2">Uncharacterized protein</fullName>
    </submittedName>
</protein>
<reference evidence="2" key="1">
    <citation type="submission" date="2023-01" db="EMBL/GenBank/DDBJ databases">
        <title>Colletotrichum chrysophilum M932 genome sequence.</title>
        <authorList>
            <person name="Baroncelli R."/>
        </authorList>
    </citation>
    <scope>NUCLEOTIDE SEQUENCE</scope>
    <source>
        <strain evidence="2">M932</strain>
    </source>
</reference>
<sequence length="136" mass="15147">MPMVRKRVCQRQEIDAQGGLRARVEAESAQQAFDVRMGANAPQKINQALRQQCSTPRRRMPLRGTRSVARPDTETVVCIGISLLLLTNGTRPQHPTATPRPDPDLVTQPPSPRAGRETHPEPDRRPKARALPFTNT</sequence>
<gene>
    <name evidence="2" type="ORF">CCHR01_11175</name>
</gene>
<dbReference type="Proteomes" id="UP001243330">
    <property type="component" value="Unassembled WGS sequence"/>
</dbReference>
<evidence type="ECO:0000313" key="3">
    <source>
        <dbReference type="Proteomes" id="UP001243330"/>
    </source>
</evidence>
<evidence type="ECO:0000256" key="1">
    <source>
        <dbReference type="SAM" id="MobiDB-lite"/>
    </source>
</evidence>
<organism evidence="2 3">
    <name type="scientific">Colletotrichum chrysophilum</name>
    <dbReference type="NCBI Taxonomy" id="1836956"/>
    <lineage>
        <taxon>Eukaryota</taxon>
        <taxon>Fungi</taxon>
        <taxon>Dikarya</taxon>
        <taxon>Ascomycota</taxon>
        <taxon>Pezizomycotina</taxon>
        <taxon>Sordariomycetes</taxon>
        <taxon>Hypocreomycetidae</taxon>
        <taxon>Glomerellales</taxon>
        <taxon>Glomerellaceae</taxon>
        <taxon>Colletotrichum</taxon>
        <taxon>Colletotrichum gloeosporioides species complex</taxon>
    </lineage>
</organism>
<accession>A0AAD9ADI7</accession>